<protein>
    <submittedName>
        <fullName evidence="6">DNA-binding protein Ner</fullName>
    </submittedName>
</protein>
<keyword evidence="2" id="KW-0805">Transcription regulation</keyword>
<keyword evidence="3 6" id="KW-0238">DNA-binding</keyword>
<gene>
    <name evidence="6" type="ORF">PROSTU_03747</name>
</gene>
<keyword evidence="4" id="KW-0804">Transcription</keyword>
<dbReference type="Gene3D" id="1.10.260.40">
    <property type="entry name" value="lambda repressor-like DNA-binding domains"/>
    <property type="match status" value="1"/>
</dbReference>
<dbReference type="Proteomes" id="UP000004506">
    <property type="component" value="Unassembled WGS sequence"/>
</dbReference>
<reference evidence="6 7" key="3">
    <citation type="submission" date="2008-05" db="EMBL/GenBank/DDBJ databases">
        <authorList>
            <person name="Fulton L."/>
            <person name="Clifton S."/>
            <person name="Fulton B."/>
            <person name="Xu J."/>
            <person name="Minx P."/>
            <person name="Pepin K.H."/>
            <person name="Johnson M."/>
            <person name="Thiruvilangam P."/>
            <person name="Bhonagiri V."/>
            <person name="Nash W.E."/>
            <person name="Mardis E.R."/>
            <person name="Wilson R.K."/>
        </authorList>
    </citation>
    <scope>NUCLEOTIDE SEQUENCE [LARGE SCALE GENOMIC DNA]</scope>
    <source>
        <strain evidence="6 7">ATCC 25827</strain>
    </source>
</reference>
<reference evidence="7" key="1">
    <citation type="submission" date="2008-04" db="EMBL/GenBank/DDBJ databases">
        <title>Draft genome sequence of Providencia stuartii (ATCC 25827).</title>
        <authorList>
            <person name="Sudarsanam P."/>
            <person name="Ley R."/>
            <person name="Guruge J."/>
            <person name="Turnbaugh P.J."/>
            <person name="Mahowald M."/>
            <person name="Liep D."/>
            <person name="Gordon J."/>
        </authorList>
    </citation>
    <scope>NUCLEOTIDE SEQUENCE [LARGE SCALE GENOMIC DNA]</scope>
    <source>
        <strain evidence="7">ATCC 25827</strain>
    </source>
</reference>
<feature type="domain" description="Ner winged helix-turn-helix DNA-binding" evidence="5">
    <location>
        <begin position="38"/>
        <end position="103"/>
    </location>
</feature>
<comment type="similarity">
    <text evidence="1">Belongs to the ner transcriptional regulatory family.</text>
</comment>
<dbReference type="InterPro" id="IPR010982">
    <property type="entry name" value="Lambda_DNA-bd_dom_sf"/>
</dbReference>
<evidence type="ECO:0000313" key="6">
    <source>
        <dbReference type="EMBL" id="EDU60540.1"/>
    </source>
</evidence>
<evidence type="ECO:0000259" key="5">
    <source>
        <dbReference type="Pfam" id="PF13693"/>
    </source>
</evidence>
<dbReference type="InterPro" id="IPR038722">
    <property type="entry name" value="Ner_HTH_dom"/>
</dbReference>
<dbReference type="SUPFAM" id="SSF47413">
    <property type="entry name" value="lambda repressor-like DNA-binding domains"/>
    <property type="match status" value="1"/>
</dbReference>
<proteinExistence type="inferred from homology"/>
<accession>A0AA87CU47</accession>
<dbReference type="AlphaFoldDB" id="A0AA87CU47"/>
<evidence type="ECO:0000256" key="2">
    <source>
        <dbReference type="ARBA" id="ARBA00023015"/>
    </source>
</evidence>
<evidence type="ECO:0000256" key="1">
    <source>
        <dbReference type="ARBA" id="ARBA00006157"/>
    </source>
</evidence>
<evidence type="ECO:0000313" key="7">
    <source>
        <dbReference type="Proteomes" id="UP000004506"/>
    </source>
</evidence>
<organism evidence="6 7">
    <name type="scientific">Providencia stuartii ATCC 25827</name>
    <dbReference type="NCBI Taxonomy" id="471874"/>
    <lineage>
        <taxon>Bacteria</taxon>
        <taxon>Pseudomonadati</taxon>
        <taxon>Pseudomonadota</taxon>
        <taxon>Gammaproteobacteria</taxon>
        <taxon>Enterobacterales</taxon>
        <taxon>Morganellaceae</taxon>
        <taxon>Providencia</taxon>
    </lineage>
</organism>
<sequence>MIIPFNWFLIDEELNSGVITMSNPVASQKKPRKGSAADWHRADIVAALHKKGVTLAQLSREHGLSSRTLNNALERAYPRAEQIIADVIGTAPETIWPSRYINKPPSNNHGR</sequence>
<dbReference type="EMBL" id="ABJD02000101">
    <property type="protein sequence ID" value="EDU60540.1"/>
    <property type="molecule type" value="Genomic_DNA"/>
</dbReference>
<reference evidence="7" key="2">
    <citation type="submission" date="2008-04" db="EMBL/GenBank/DDBJ databases">
        <title>Draft genome sequence of Providencia stuartii(ATCC 25827).</title>
        <authorList>
            <person name="Sudarsanam P."/>
            <person name="Ley R."/>
            <person name="Guruge J."/>
            <person name="Turnbaugh P.J."/>
            <person name="Mahowald M."/>
            <person name="Liep D."/>
            <person name="Gordon J."/>
        </authorList>
    </citation>
    <scope>NUCLEOTIDE SEQUENCE [LARGE SCALE GENOMIC DNA]</scope>
    <source>
        <strain evidence="7">ATCC 25827</strain>
    </source>
</reference>
<evidence type="ECO:0000256" key="3">
    <source>
        <dbReference type="ARBA" id="ARBA00023125"/>
    </source>
</evidence>
<dbReference type="Pfam" id="PF13693">
    <property type="entry name" value="HTH_35"/>
    <property type="match status" value="1"/>
</dbReference>
<dbReference type="GO" id="GO:0003677">
    <property type="term" value="F:DNA binding"/>
    <property type="evidence" value="ECO:0007669"/>
    <property type="project" value="UniProtKB-KW"/>
</dbReference>
<name>A0AA87CU47_PROST</name>
<comment type="caution">
    <text evidence="6">The sequence shown here is derived from an EMBL/GenBank/DDBJ whole genome shotgun (WGS) entry which is preliminary data.</text>
</comment>
<evidence type="ECO:0000256" key="4">
    <source>
        <dbReference type="ARBA" id="ARBA00023163"/>
    </source>
</evidence>